<dbReference type="RefSeq" id="NP_788291.1">
    <property type="nucleotide sequence ID" value="NM_176111.2"/>
</dbReference>
<dbReference type="FlyBase" id="FBgn0020621">
    <property type="gene designation" value="Pkn"/>
</dbReference>
<feature type="compositionally biased region" description="Basic and acidic residues" evidence="26">
    <location>
        <begin position="395"/>
        <end position="404"/>
    </location>
</feature>
<dbReference type="Gene3D" id="3.30.200.20">
    <property type="entry name" value="Phosphorylase Kinase, domain 1"/>
    <property type="match status" value="1"/>
</dbReference>
<evidence type="ECO:0000313" key="31">
    <source>
        <dbReference type="EMBL" id="AAM68823.2"/>
    </source>
</evidence>
<dbReference type="InterPro" id="IPR017441">
    <property type="entry name" value="Protein_kinase_ATP_BS"/>
</dbReference>
<evidence type="ECO:0000259" key="28">
    <source>
        <dbReference type="PROSITE" id="PS50011"/>
    </source>
</evidence>
<dbReference type="GO" id="GO:0007165">
    <property type="term" value="P:signal transduction"/>
    <property type="evidence" value="ECO:0007669"/>
    <property type="project" value="InterPro"/>
</dbReference>
<protein>
    <recommendedName>
        <fullName evidence="7">protein kinase C</fullName>
        <ecNumber evidence="7">2.7.11.13</ecNumber>
    </recommendedName>
</protein>
<dbReference type="AGR" id="FB:FBgn0020621"/>
<dbReference type="GO" id="GO:0030496">
    <property type="term" value="C:midbody"/>
    <property type="evidence" value="ECO:0007669"/>
    <property type="project" value="UniProtKB-SubCell"/>
</dbReference>
<evidence type="ECO:0000313" key="33">
    <source>
        <dbReference type="FlyBase" id="FBgn0020621"/>
    </source>
</evidence>
<evidence type="ECO:0000256" key="24">
    <source>
        <dbReference type="PROSITE-ProRule" id="PRU10141"/>
    </source>
</evidence>
<keyword evidence="11 31" id="KW-0808">Transferase</keyword>
<dbReference type="SMR" id="A1Z7T1"/>
<reference evidence="31 34" key="2">
    <citation type="journal article" date="2002" name="Genome Biol.">
        <title>Finishing a whole-genome shotgun: release 3 of the Drosophila melanogaster euchromatic genome sequence.</title>
        <authorList>
            <person name="Celniker S.E."/>
            <person name="Wheeler D.A."/>
            <person name="Kronmiller B."/>
            <person name="Carlson J.W."/>
            <person name="Halpern A."/>
            <person name="Patel S."/>
            <person name="Adams M."/>
            <person name="Champe M."/>
            <person name="Dugan S.P."/>
            <person name="Frise E."/>
            <person name="Hodgson A."/>
            <person name="George R.A."/>
            <person name="Hoskins R.A."/>
            <person name="Laverty T."/>
            <person name="Muzny D.M."/>
            <person name="Nelson C.R."/>
            <person name="Pacleb J.M."/>
            <person name="Park S."/>
            <person name="Pfeiffer B.D."/>
            <person name="Richards S."/>
            <person name="Sodergren E.J."/>
            <person name="Svirskas R."/>
            <person name="Tabor P.E."/>
            <person name="Wan K."/>
            <person name="Stapleton M."/>
            <person name="Sutton G.G."/>
            <person name="Venter C."/>
            <person name="Weinstock G."/>
            <person name="Scherer S.E."/>
            <person name="Myers E.W."/>
            <person name="Gibbs R.A."/>
            <person name="Rubin G.M."/>
        </authorList>
    </citation>
    <scope>NUCLEOTIDE SEQUENCE [LARGE SCALE GENOMIC DNA]</scope>
    <source>
        <strain evidence="34">Berkeley</strain>
    </source>
</reference>
<dbReference type="InterPro" id="IPR008271">
    <property type="entry name" value="Ser/Thr_kinase_AS"/>
</dbReference>
<reference evidence="31 34" key="1">
    <citation type="journal article" date="2000" name="Science">
        <title>The genome sequence of Drosophila melanogaster.</title>
        <authorList>
            <person name="Adams M.D."/>
            <person name="Celniker S.E."/>
            <person name="Holt R.A."/>
            <person name="Evans C.A."/>
            <person name="Gocayne J.D."/>
            <person name="Amanatides P.G."/>
            <person name="Scherer S.E."/>
            <person name="Li P.W."/>
            <person name="Hoskins R.A."/>
            <person name="Galle R.F."/>
            <person name="George R.A."/>
            <person name="Lewis S.E."/>
            <person name="Richards S."/>
            <person name="Ashburner M."/>
            <person name="Henderson S.N."/>
            <person name="Sutton G.G."/>
            <person name="Wortman J.R."/>
            <person name="Yandell M.D."/>
            <person name="Zhang Q."/>
            <person name="Chen L.X."/>
            <person name="Brandon R.C."/>
            <person name="Rogers Y.H."/>
            <person name="Blazej R.G."/>
            <person name="Champe M."/>
            <person name="Pfeiffer B.D."/>
            <person name="Wan K.H."/>
            <person name="Doyle C."/>
            <person name="Baxter E.G."/>
            <person name="Helt G."/>
            <person name="Nelson C.R."/>
            <person name="Gabor G.L."/>
            <person name="Abril J.F."/>
            <person name="Agbayani A."/>
            <person name="An H.J."/>
            <person name="Andrews-Pfannkoch C."/>
            <person name="Baldwin D."/>
            <person name="Ballew R.M."/>
            <person name="Basu A."/>
            <person name="Baxendale J."/>
            <person name="Bayraktaroglu L."/>
            <person name="Beasley E.M."/>
            <person name="Beeson K.Y."/>
            <person name="Benos P.V."/>
            <person name="Berman B.P."/>
            <person name="Bhandari D."/>
            <person name="Bolshakov S."/>
            <person name="Borkova D."/>
            <person name="Botchan M.R."/>
            <person name="Bouck J."/>
            <person name="Brokstein P."/>
            <person name="Brottier P."/>
            <person name="Burtis K.C."/>
            <person name="Busam D.A."/>
            <person name="Butler H."/>
            <person name="Cadieu E."/>
            <person name="Center A."/>
            <person name="Chandra I."/>
            <person name="Cherry J.M."/>
            <person name="Cawley S."/>
            <person name="Dahlke C."/>
            <person name="Davenport L.B."/>
            <person name="Davies P."/>
            <person name="de Pablos B."/>
            <person name="Delcher A."/>
            <person name="Deng Z."/>
            <person name="Mays A.D."/>
            <person name="Dew I."/>
            <person name="Dietz S.M."/>
            <person name="Dodson K."/>
            <person name="Doup L.E."/>
            <person name="Downes M."/>
            <person name="Dugan-Rocha S."/>
            <person name="Dunkov B.C."/>
            <person name="Dunn P."/>
            <person name="Durbin K.J."/>
            <person name="Evangelista C.C."/>
            <person name="Ferraz C."/>
            <person name="Ferriera S."/>
            <person name="Fleischmann W."/>
            <person name="Fosler C."/>
            <person name="Gabrielian A.E."/>
            <person name="Garg N.S."/>
            <person name="Gelbart W.M."/>
            <person name="Glasser K."/>
            <person name="Glodek A."/>
            <person name="Gong F."/>
            <person name="Gorrell J.H."/>
            <person name="Gu Z."/>
            <person name="Guan P."/>
            <person name="Harris M."/>
            <person name="Harris N.L."/>
            <person name="Harvey D."/>
            <person name="Heiman T.J."/>
            <person name="Hernandez J.R."/>
            <person name="Houck J."/>
            <person name="Hostin D."/>
            <person name="Houston K.A."/>
            <person name="Howland T.J."/>
            <person name="Wei M.H."/>
            <person name="Ibegwam C."/>
            <person name="Jalali M."/>
            <person name="Kalush F."/>
            <person name="Karpen G.H."/>
            <person name="Ke Z."/>
            <person name="Kennison J.A."/>
            <person name="Ketchum K.A."/>
            <person name="Kimmel B.E."/>
            <person name="Kodira C.D."/>
            <person name="Kraft C."/>
            <person name="Kravitz S."/>
            <person name="Kulp D."/>
            <person name="Lai Z."/>
            <person name="Lasko P."/>
            <person name="Lei Y."/>
            <person name="Levitsky A.A."/>
            <person name="Li J."/>
            <person name="Li Z."/>
            <person name="Liang Y."/>
            <person name="Lin X."/>
            <person name="Liu X."/>
            <person name="Mattei B."/>
            <person name="McIntosh T.C."/>
            <person name="McLeod M.P."/>
            <person name="McPherson D."/>
            <person name="Merkulov G."/>
            <person name="Milshina N.V."/>
            <person name="Mobarry C."/>
            <person name="Morris J."/>
            <person name="Moshrefi A."/>
            <person name="Mount S.M."/>
            <person name="Moy M."/>
            <person name="Murphy B."/>
            <person name="Murphy L."/>
            <person name="Muzny D.M."/>
            <person name="Nelson D.L."/>
            <person name="Nelson D.R."/>
            <person name="Nelson K.A."/>
            <person name="Nixon K."/>
            <person name="Nusskern D.R."/>
            <person name="Pacleb J.M."/>
            <person name="Palazzolo M."/>
            <person name="Pittman G.S."/>
            <person name="Pan S."/>
            <person name="Pollard J."/>
            <person name="Puri V."/>
            <person name="Reese M.G."/>
            <person name="Reinert K."/>
            <person name="Remington K."/>
            <person name="Saunders R.D."/>
            <person name="Scheeler F."/>
            <person name="Shen H."/>
            <person name="Shue B.C."/>
            <person name="Siden-Kiamos I."/>
            <person name="Simpson M."/>
            <person name="Skupski M.P."/>
            <person name="Smith T."/>
            <person name="Spier E."/>
            <person name="Spradling A.C."/>
            <person name="Stapleton M."/>
            <person name="Strong R."/>
            <person name="Sun E."/>
            <person name="Svirskas R."/>
            <person name="Tector C."/>
            <person name="Turner R."/>
            <person name="Venter E."/>
            <person name="Wang A.H."/>
            <person name="Wang X."/>
            <person name="Wang Z.Y."/>
            <person name="Wassarman D.A."/>
            <person name="Weinstock G.M."/>
            <person name="Weissenbach J."/>
            <person name="Williams S.M."/>
            <person name="WoodageT"/>
            <person name="Worley K.C."/>
            <person name="Wu D."/>
            <person name="Yang S."/>
            <person name="Yao Q.A."/>
            <person name="Ye J."/>
            <person name="Yeh R.F."/>
            <person name="Zaveri J.S."/>
            <person name="Zhan M."/>
            <person name="Zhang G."/>
            <person name="Zhao Q."/>
            <person name="Zheng L."/>
            <person name="Zheng X.H."/>
            <person name="Zhong F.N."/>
            <person name="Zhong W."/>
            <person name="Zhou X."/>
            <person name="Zhu S."/>
            <person name="Zhu X."/>
            <person name="Smith H.O."/>
            <person name="Gibbs R.A."/>
            <person name="Myers E.W."/>
            <person name="Rubin G.M."/>
            <person name="Venter J.C."/>
        </authorList>
    </citation>
    <scope>NUCLEOTIDE SEQUENCE [LARGE SCALE GENOMIC DNA]</scope>
    <source>
        <strain evidence="34">Berkeley</strain>
    </source>
</reference>
<reference evidence="31" key="13">
    <citation type="journal article" date="2015" name="Genome Res.">
        <title>The Release 6 reference sequence of the Drosophila melanogaster genome.</title>
        <authorList>
            <person name="Hoskins R.A."/>
            <person name="Carlson J.W."/>
            <person name="Wan K.H."/>
            <person name="Park S."/>
            <person name="Mendez I."/>
            <person name="Galle S.E."/>
            <person name="Booth B.W."/>
            <person name="Pfeiffer B.D."/>
            <person name="George R.A."/>
            <person name="Svirskas R."/>
            <person name="Krzywinski M."/>
            <person name="Schein J."/>
            <person name="Accardo M.C."/>
            <person name="Damia E."/>
            <person name="Messina G."/>
            <person name="Mendez-Lago M."/>
            <person name="de Pablos B."/>
            <person name="Demakova O.V."/>
            <person name="Andreyeva E.N."/>
            <person name="Boldyreva L.V."/>
            <person name="Marra M."/>
            <person name="Carvalho A.B."/>
            <person name="Dimitri P."/>
            <person name="Villasante A."/>
            <person name="Zhimulev I.F."/>
            <person name="Rubin G.M."/>
            <person name="Karpen G.H."/>
            <person name="Celniker S.E."/>
        </authorList>
    </citation>
    <scope>NUCLEOTIDE SEQUENCE</scope>
</reference>
<proteinExistence type="evidence at protein level"/>
<evidence type="ECO:0000256" key="8">
    <source>
        <dbReference type="ARBA" id="ARBA00022490"/>
    </source>
</evidence>
<dbReference type="PROSITE" id="PS50004">
    <property type="entry name" value="C2"/>
    <property type="match status" value="1"/>
</dbReference>
<comment type="subcellular location">
    <subcellularLocation>
        <location evidence="5">Cleavage furrow</location>
    </subcellularLocation>
    <subcellularLocation>
        <location evidence="4">Cytoplasm</location>
    </subcellularLocation>
    <subcellularLocation>
        <location evidence="3">Membrane</location>
    </subcellularLocation>
    <subcellularLocation>
        <location evidence="2">Midbody</location>
    </subcellularLocation>
    <subcellularLocation>
        <location evidence="1">Nucleus</location>
    </subcellularLocation>
</comment>
<keyword evidence="17 23" id="KW-0175">Coiled coil</keyword>
<dbReference type="Pfam" id="PF02185">
    <property type="entry name" value="HR1"/>
    <property type="match status" value="3"/>
</dbReference>
<evidence type="ECO:0000256" key="21">
    <source>
        <dbReference type="ARBA" id="ARBA00047272"/>
    </source>
</evidence>
<evidence type="ECO:0000256" key="17">
    <source>
        <dbReference type="ARBA" id="ARBA00023054"/>
    </source>
</evidence>
<dbReference type="Gene3D" id="1.10.287.160">
    <property type="entry name" value="HR1 repeat"/>
    <property type="match status" value="3"/>
</dbReference>
<feature type="region of interest" description="Disordered" evidence="26">
    <location>
        <begin position="974"/>
        <end position="1004"/>
    </location>
</feature>
<evidence type="ECO:0000256" key="18">
    <source>
        <dbReference type="ARBA" id="ARBA00023136"/>
    </source>
</evidence>
<feature type="domain" description="Protein kinase" evidence="28">
    <location>
        <begin position="1080"/>
        <end position="1339"/>
    </location>
</feature>
<dbReference type="GO" id="GO:0005524">
    <property type="term" value="F:ATP binding"/>
    <property type="evidence" value="ECO:0007669"/>
    <property type="project" value="UniProtKB-UniRule"/>
</dbReference>
<dbReference type="ExpressionAtlas" id="A1Z7T1">
    <property type="expression patterns" value="baseline and differential"/>
</dbReference>
<organism evidence="31 34">
    <name type="scientific">Drosophila melanogaster</name>
    <name type="common">Fruit fly</name>
    <dbReference type="NCBI Taxonomy" id="7227"/>
    <lineage>
        <taxon>Eukaryota</taxon>
        <taxon>Metazoa</taxon>
        <taxon>Ecdysozoa</taxon>
        <taxon>Arthropoda</taxon>
        <taxon>Hexapoda</taxon>
        <taxon>Insecta</taxon>
        <taxon>Pterygota</taxon>
        <taxon>Neoptera</taxon>
        <taxon>Endopterygota</taxon>
        <taxon>Diptera</taxon>
        <taxon>Brachycera</taxon>
        <taxon>Muscomorpha</taxon>
        <taxon>Ephydroidea</taxon>
        <taxon>Drosophilidae</taxon>
        <taxon>Drosophila</taxon>
        <taxon>Sophophora</taxon>
    </lineage>
</organism>
<accession>A1Z7T1</accession>
<reference evidence="31 34" key="9">
    <citation type="journal article" date="2007" name="Science">
        <title>Sequence finishing and mapping of Drosophila melanogaster heterochromatin.</title>
        <authorList>
            <person name="Hoskins R.A."/>
            <person name="Carlson J.W."/>
            <person name="Kennedy C."/>
            <person name="Acevedo D."/>
            <person name="Evans-Holm M."/>
            <person name="Frise E."/>
            <person name="Wan K.H."/>
            <person name="Park S."/>
            <person name="Mendez-Lago M."/>
            <person name="Rossi F."/>
            <person name="Villasante A."/>
            <person name="Dimitri P."/>
            <person name="Karpen G.H."/>
            <person name="Celniker S.E."/>
        </authorList>
    </citation>
    <scope>NUCLEOTIDE SEQUENCE [LARGE SCALE GENOMIC DNA]</scope>
    <source>
        <strain evidence="34">Berkeley</strain>
    </source>
</reference>
<feature type="compositionally biased region" description="Low complexity" evidence="26">
    <location>
        <begin position="984"/>
        <end position="1004"/>
    </location>
</feature>
<dbReference type="EMBL" id="AE013599">
    <property type="protein sequence ID" value="AAM68823.2"/>
    <property type="molecule type" value="Genomic_DNA"/>
</dbReference>
<comment type="similarity">
    <text evidence="6">Belongs to the protein kinase superfamily. AGC Ser/Thr protein kinase family. PKC subfamily.</text>
</comment>
<reference evidence="31" key="15">
    <citation type="submission" date="2020-05" db="EMBL/GenBank/DDBJ databases">
        <title>Drosophila melanogaster release 4 sequence.</title>
        <authorList>
            <consortium name="Berkeley Drosophila Genome Project"/>
            <person name="Celniker S."/>
            <person name="Carlson J."/>
            <person name="Wan K."/>
            <person name="Pfeiffer B."/>
            <person name="Frise E."/>
            <person name="George R."/>
            <person name="Hoskins R."/>
            <person name="Stapleton M."/>
            <person name="Pacleb J."/>
            <person name="Park S."/>
            <person name="Svirskas R."/>
            <person name="Smith E."/>
            <person name="Yu C."/>
            <person name="Rubin G."/>
        </authorList>
    </citation>
    <scope>NUCLEOTIDE SEQUENCE</scope>
</reference>
<gene>
    <name evidence="31 33" type="primary">Pkn</name>
    <name evidence="31" type="synonym">3-2</name>
    <name evidence="31" type="synonym">CG2055</name>
    <name evidence="31" type="synonym">CG8</name>
    <name evidence="31" type="synonym">CT6637</name>
    <name evidence="31" type="synonym">CT6660</name>
    <name evidence="31" type="synonym">Dmel\CG2049</name>
    <name evidence="31" type="synonym">DPKN</name>
    <name evidence="31" type="synonym">Dpkn</name>
    <name evidence="31" type="synonym">dPKN</name>
    <name evidence="31" type="synonym">l(2)06736</name>
    <name evidence="31" type="synonym">l(2)45Ca</name>
    <name evidence="31" type="synonym">Pk45C</name>
    <name evidence="31" type="synonym">Pk?3</name>
    <name evidence="31" type="synonym">PKC-related</name>
    <name evidence="31" type="synonym">PKN</name>
    <name evidence="31" type="synonym">pkn</name>
    <name evidence="32" type="synonym">Pkn-RC</name>
    <name evidence="31" type="synonym">PRK2</name>
    <name evidence="31" type="synonym">v(2)rG232</name>
    <name evidence="31 33" type="ORF">CG2049</name>
    <name evidence="31" type="ORF">Dmel_CG2049</name>
</gene>
<evidence type="ECO:0000256" key="11">
    <source>
        <dbReference type="ARBA" id="ARBA00022679"/>
    </source>
</evidence>
<evidence type="ECO:0000256" key="7">
    <source>
        <dbReference type="ARBA" id="ARBA00012429"/>
    </source>
</evidence>
<name>A1Z7T1_DROME</name>
<dbReference type="PROSITE" id="PS00107">
    <property type="entry name" value="PROTEIN_KINASE_ATP"/>
    <property type="match status" value="1"/>
</dbReference>
<dbReference type="GO" id="GO:0031267">
    <property type="term" value="F:small GTPase binding"/>
    <property type="evidence" value="ECO:0007669"/>
    <property type="project" value="InterPro"/>
</dbReference>
<dbReference type="OrthoDB" id="63267at2759"/>
<keyword evidence="8" id="KW-0963">Cytoplasm</keyword>
<feature type="region of interest" description="Disordered" evidence="26">
    <location>
        <begin position="1028"/>
        <end position="1049"/>
    </location>
</feature>
<evidence type="ECO:0000256" key="2">
    <source>
        <dbReference type="ARBA" id="ARBA00004214"/>
    </source>
</evidence>
<keyword evidence="34" id="KW-1185">Reference proteome</keyword>
<dbReference type="InterPro" id="IPR036274">
    <property type="entry name" value="HR1_rpt_sf"/>
</dbReference>
<reference evidence="31" key="7">
    <citation type="submission" date="2006-08" db="EMBL/GenBank/DDBJ databases">
        <authorList>
            <person name="Celniker S."/>
            <person name="Carlson J."/>
            <person name="Wan K."/>
            <person name="Frise E."/>
            <person name="Hoskins R."/>
            <person name="Park S."/>
            <person name="Svirskas R."/>
            <person name="Rubin G."/>
        </authorList>
    </citation>
    <scope>NUCLEOTIDE SEQUENCE</scope>
</reference>
<dbReference type="PROSITE" id="PS51285">
    <property type="entry name" value="AGC_KINASE_CTER"/>
    <property type="match status" value="1"/>
</dbReference>
<dbReference type="Bgee" id="FBgn0020621">
    <property type="expression patterns" value="Expressed in fat body cell in haltere and 219 other cell types or tissues"/>
</dbReference>
<evidence type="ECO:0000256" key="10">
    <source>
        <dbReference type="ARBA" id="ARBA00022553"/>
    </source>
</evidence>
<dbReference type="FunFam" id="3.30.200.20:FF:000058">
    <property type="entry name" value="Putative serine/threonine-protein kinase N2"/>
    <property type="match status" value="1"/>
</dbReference>
<dbReference type="SUPFAM" id="SSF49562">
    <property type="entry name" value="C2 domain (Calcium/lipid-binding domain, CaLB)"/>
    <property type="match status" value="1"/>
</dbReference>
<keyword evidence="16" id="KW-0805">Transcription regulation</keyword>
<dbReference type="FunFam" id="1.10.287.160:FF:000008">
    <property type="entry name" value="serine/threonine-protein kinase N isoform X4"/>
    <property type="match status" value="1"/>
</dbReference>
<evidence type="ECO:0000256" key="5">
    <source>
        <dbReference type="ARBA" id="ARBA00004626"/>
    </source>
</evidence>
<keyword evidence="14 31" id="KW-0418">Kinase</keyword>
<dbReference type="InterPro" id="IPR000961">
    <property type="entry name" value="AGC-kinase_C"/>
</dbReference>
<reference evidence="31" key="12">
    <citation type="journal article" date="2015" name="G3 (Bethesda)">
        <title>Gene Model Annotations for Drosophila melanogaster: The Rule-Benders.</title>
        <authorList>
            <consortium name="FlyBase Consortium"/>
            <person name="Crosby M.A."/>
            <person name="Gramates L.S."/>
            <person name="Dos Santos G."/>
            <person name="Matthews B.B."/>
            <person name="St Pierre S.E."/>
            <person name="Zhou P."/>
            <person name="Schroeder A.J."/>
            <person name="Falls K."/>
            <person name="Emmert D.B."/>
            <person name="Russo S.M."/>
            <person name="Gelbart W.M."/>
            <person name="null"/>
        </authorList>
    </citation>
    <scope>NUCLEOTIDE SEQUENCE</scope>
</reference>
<feature type="domain" description="REM-1" evidence="30">
    <location>
        <begin position="28"/>
        <end position="102"/>
    </location>
</feature>
<feature type="domain" description="REM-1" evidence="30">
    <location>
        <begin position="142"/>
        <end position="219"/>
    </location>
</feature>
<feature type="region of interest" description="Disordered" evidence="26">
    <location>
        <begin position="814"/>
        <end position="879"/>
    </location>
</feature>
<dbReference type="GO" id="GO:0005634">
    <property type="term" value="C:nucleus"/>
    <property type="evidence" value="ECO:0007669"/>
    <property type="project" value="UniProtKB-SubCell"/>
</dbReference>
<feature type="binding site" evidence="24">
    <location>
        <position position="1109"/>
    </location>
    <ligand>
        <name>ATP</name>
        <dbReference type="ChEBI" id="CHEBI:30616"/>
    </ligand>
</feature>
<dbReference type="FunFam" id="1.10.287.160:FF:000001">
    <property type="entry name" value="Putative serine/threonine-protein kinase N2"/>
    <property type="match status" value="1"/>
</dbReference>
<dbReference type="CDD" id="cd11622">
    <property type="entry name" value="HR1_PKN_1"/>
    <property type="match status" value="1"/>
</dbReference>
<evidence type="ECO:0000259" key="29">
    <source>
        <dbReference type="PROSITE" id="PS51285"/>
    </source>
</evidence>
<evidence type="ECO:0000256" key="22">
    <source>
        <dbReference type="ARBA" id="ARBA00047470"/>
    </source>
</evidence>
<dbReference type="PROSITE" id="PS51860">
    <property type="entry name" value="REM_1"/>
    <property type="match status" value="3"/>
</dbReference>
<dbReference type="SUPFAM" id="SSF46585">
    <property type="entry name" value="HR1 repeat"/>
    <property type="match status" value="3"/>
</dbReference>
<evidence type="ECO:0000256" key="6">
    <source>
        <dbReference type="ARBA" id="ARBA00005490"/>
    </source>
</evidence>
<dbReference type="GO" id="GO:0032154">
    <property type="term" value="C:cleavage furrow"/>
    <property type="evidence" value="ECO:0007669"/>
    <property type="project" value="UniProtKB-SubCell"/>
</dbReference>
<evidence type="ECO:0000256" key="23">
    <source>
        <dbReference type="PROSITE-ProRule" id="PRU01207"/>
    </source>
</evidence>
<dbReference type="GO" id="GO:0005737">
    <property type="term" value="C:cytoplasm"/>
    <property type="evidence" value="ECO:0007669"/>
    <property type="project" value="UniProtKB-SubCell"/>
</dbReference>
<comment type="catalytic activity">
    <reaction evidence="22">
        <text>L-seryl-[protein] + ATP = O-phospho-L-seryl-[protein] + ADP + H(+)</text>
        <dbReference type="Rhea" id="RHEA:17989"/>
        <dbReference type="Rhea" id="RHEA-COMP:9863"/>
        <dbReference type="Rhea" id="RHEA-COMP:11604"/>
        <dbReference type="ChEBI" id="CHEBI:15378"/>
        <dbReference type="ChEBI" id="CHEBI:29999"/>
        <dbReference type="ChEBI" id="CHEBI:30616"/>
        <dbReference type="ChEBI" id="CHEBI:83421"/>
        <dbReference type="ChEBI" id="CHEBI:456216"/>
        <dbReference type="EC" id="2.7.11.13"/>
    </reaction>
</comment>
<evidence type="ECO:0000256" key="1">
    <source>
        <dbReference type="ARBA" id="ARBA00004123"/>
    </source>
</evidence>
<feature type="domain" description="C2" evidence="27">
    <location>
        <begin position="359"/>
        <end position="515"/>
    </location>
</feature>
<evidence type="ECO:0000259" key="30">
    <source>
        <dbReference type="PROSITE" id="PS51860"/>
    </source>
</evidence>
<dbReference type="SMART" id="SM00133">
    <property type="entry name" value="S_TK_X"/>
    <property type="match status" value="1"/>
</dbReference>
<reference evidence="31 34" key="4">
    <citation type="journal article" date="2002" name="Genome Biol.">
        <title>The transposable elements of the Drosophila melanogaster euchromatin: a genomics perspective.</title>
        <authorList>
            <person name="Kaminker J.S."/>
            <person name="Bergman C.M."/>
            <person name="Kronmiller B."/>
            <person name="Carlson J."/>
            <person name="Svirskas R."/>
            <person name="Patel S."/>
            <person name="Frise E."/>
            <person name="Wheeler D.A."/>
            <person name="Lewis S.E."/>
            <person name="Rubin G.M."/>
            <person name="Ashburner M."/>
            <person name="Celniker S.E."/>
        </authorList>
    </citation>
    <scope>NUCLEOTIDE SEQUENCE [LARGE SCALE GENOMIC DNA]</scope>
    <source>
        <strain evidence="34">Berkeley</strain>
    </source>
</reference>
<keyword evidence="19" id="KW-0804">Transcription</keyword>
<dbReference type="CDD" id="cd05589">
    <property type="entry name" value="STKc_PKN"/>
    <property type="match status" value="1"/>
</dbReference>
<feature type="domain" description="AGC-kinase C-terminal" evidence="29">
    <location>
        <begin position="1340"/>
        <end position="1407"/>
    </location>
</feature>
<feature type="compositionally biased region" description="Pro residues" evidence="26">
    <location>
        <begin position="859"/>
        <end position="874"/>
    </location>
</feature>
<dbReference type="GO" id="GO:0004697">
    <property type="term" value="F:diacylglycerol-dependent serine/threonine kinase activity"/>
    <property type="evidence" value="ECO:0007669"/>
    <property type="project" value="UniProtKB-EC"/>
</dbReference>
<reference evidence="31 34" key="5">
    <citation type="journal article" date="2002" name="Genome Biol.">
        <title>Heterochromatic sequences in a Drosophila whole-genome shotgun assembly.</title>
        <authorList>
            <person name="Hoskins R.A."/>
            <person name="Smith C.D."/>
            <person name="Carlson J.W."/>
            <person name="Carvalho A.B."/>
            <person name="Halpern A."/>
            <person name="Kaminker J.S."/>
            <person name="Kennedy C."/>
            <person name="Mungall C.J."/>
            <person name="Sullivan B.A."/>
            <person name="Sutton G.G."/>
            <person name="Yasuhara J.C."/>
            <person name="Wakimoto B.T."/>
            <person name="Myers E.W."/>
            <person name="Celniker S.E."/>
            <person name="Rubin G.M."/>
            <person name="Karpen G.H."/>
        </authorList>
    </citation>
    <scope>NUCLEOTIDE SEQUENCE [LARGE SCALE GENOMIC DNA]</scope>
    <source>
        <strain evidence="34">Berkeley</strain>
    </source>
</reference>
<evidence type="ECO:0000256" key="12">
    <source>
        <dbReference type="ARBA" id="ARBA00022737"/>
    </source>
</evidence>
<dbReference type="InterPro" id="IPR000008">
    <property type="entry name" value="C2_dom"/>
</dbReference>
<dbReference type="CDD" id="cd11625">
    <property type="entry name" value="HR1_PKN_3"/>
    <property type="match status" value="1"/>
</dbReference>
<dbReference type="PANTHER" id="PTHR24351">
    <property type="entry name" value="RIBOSOMAL PROTEIN S6 KINASE"/>
    <property type="match status" value="1"/>
</dbReference>
<dbReference type="EC" id="2.7.11.13" evidence="7"/>
<keyword evidence="13 24" id="KW-0547">Nucleotide-binding</keyword>
<evidence type="ECO:0000313" key="32">
    <source>
        <dbReference type="EMBL" id="AEX98011.1"/>
    </source>
</evidence>
<dbReference type="GeneID" id="35950"/>
<sequence length="1407" mass="156374">MSDSYYQGEYIKHPVLYELSHKYGFTENLPESCMSIRLEEIKEAIRREIRKELKIKEGAEKLREVAKDRRSLSDVAVLVKKSKSKLAELKSELQELESQILLTSANTAVNSNGQESITACIDPNGGFLVSGAVGGLGGGNTALEGGAPATANDKVLASLEKQLQIEMKVKTGAENMIQSLGIGCDKKLLAEAHQMLADSKAKIEFLRLRIIKVKQNREQADRLKASRQMIDEHGQTIGGNNSSQPQSLETTLEERIEELRHRLRIEAAVVDGAKNVIRTLQTANRAPDKKALQEAHGRLSESSRKLDLLRYSLDLRRQELPADSPAAQQLKTELQIVQLSTSPAPVTYTSLQSGQAGILGGKPYQSVSSLGRCASVTGKLEVRLLGCQDLLEDVPGRSRRDKDNNSSPGDLRSFVKGVTSRSSSKSYSVKDETSIEIMAVIKLDNITVGQTSWKQCSQQAWDQRFSIDLDRSRELEIGVYWRDWRSLCAVKVLRLEEFIDDVRHGMALQLEPQGLLFAEVKFLNPMISQKPKLRRQRMIFNRQQAKNISRAKQMNINVATWGRLLKRNAPNHVHMGSAGSGSSLTGSSPMVVGGSRDSESPISRTPSSDALVEPEPYTPGEQAQNLEFDPDAGINEHVETPGEYPDPAASGLSGMRPLSMHMQGISVLPPESPPVATGAAGRPNTLSLQMPGASKGQVIQGGRTAAPTTAPPPPPVLKATSTTPILDQELQDALHEFDFLSDLDSRPTTLRRLLKEQKMALDAGALENLLLQQQQTEQQALQQRQRQEQLRLQQFQEAQRQAILDLCVKQREPAEQTSPTLANQTPTFPPLASNQIMPSLNARPCQSQSPNHNEFQLQPQPPHPAQKPTNPEPPSAVEQQLHRPVLILPPVVLLGGREEDRSVPPSPLVEYPEDDDEYLYRGSNENLGTRLHSSHSSSAGDRFCVEVIPQLGKLYVGSSQQQYAQQSSPIIQEPATPTIYGNSAAAGAPQFPQPAQRQEKQPPQQQPIYANQYELNVAKAAAAASVYSPSSSTTSNSNQQQQQQRRNVARGLQYRESGGLETGRAGKQPPNAGMLSMDNFRLLSVLGRGHFGKVILSQLRSNNQYYAIKALKKGDIIARDEVESLLSEKRIFEVANAMRHPFLVNLYSCFQTEQHVCFVMEYAAGGDLMMHIHTDVFLEPRAVFYAACVVLGLQYLHENKIIYRDLKLDNLLLDTEGYVKIADFGLCKEGMGFGDRTGTFCGTPEFLAPEVLTETSYTRAVDWWGLGVLIFEMLVGESPFPGDDEEEVFDSIVNDEVRYPRFLSLEAIAVMRRLLRKNPERRLGSSERDAEDVKKQAFFRSIVWDDLLLRKVKPPFVPTINHLEDVSNFDEEFTSEKAQLTPPKEPRHLTEEEQLLFQDFSYTAEWC</sequence>
<evidence type="ECO:0000256" key="15">
    <source>
        <dbReference type="ARBA" id="ARBA00022840"/>
    </source>
</evidence>
<evidence type="ECO:0000256" key="9">
    <source>
        <dbReference type="ARBA" id="ARBA00022527"/>
    </source>
</evidence>
<evidence type="ECO:0000256" key="3">
    <source>
        <dbReference type="ARBA" id="ARBA00004370"/>
    </source>
</evidence>
<dbReference type="FunFam" id="1.10.287.160:FF:000002">
    <property type="entry name" value="Putative serine/threonine-protein kinase N2"/>
    <property type="match status" value="1"/>
</dbReference>
<dbReference type="InterPro" id="IPR017892">
    <property type="entry name" value="Pkinase_C"/>
</dbReference>
<dbReference type="Pfam" id="PF00069">
    <property type="entry name" value="Pkinase"/>
    <property type="match status" value="1"/>
</dbReference>
<reference evidence="31" key="11">
    <citation type="journal article" date="2015" name="G3 (Bethesda)">
        <title>Gene Model Annotations for Drosophila melanogaster: Impact of High-Throughput Data.</title>
        <authorList>
            <consortium name="FlyBase Consortium"/>
            <person name="Matthews B.B."/>
            <person name="Dos Santos G."/>
            <person name="Crosby M.A."/>
            <person name="Emmert D.B."/>
            <person name="St Pierre S.E."/>
            <person name="Gramates L.S."/>
            <person name="Zhou P."/>
            <person name="Schroeder A.J."/>
            <person name="Falls K."/>
            <person name="Strelets V."/>
            <person name="Russo S.M."/>
            <person name="Gelbart W.M."/>
            <person name="null"/>
        </authorList>
    </citation>
    <scope>NUCLEOTIDE SEQUENCE</scope>
</reference>
<dbReference type="InterPro" id="IPR035892">
    <property type="entry name" value="C2_domain_sf"/>
</dbReference>
<feature type="coiled-coil region" evidence="25">
    <location>
        <begin position="189"/>
        <end position="216"/>
    </location>
</feature>
<evidence type="ECO:0000313" key="34">
    <source>
        <dbReference type="Proteomes" id="UP000000803"/>
    </source>
</evidence>
<reference evidence="32" key="10">
    <citation type="submission" date="2012-01" db="EMBL/GenBank/DDBJ databases">
        <authorList>
            <person name="Carlson J."/>
            <person name="Booth B."/>
            <person name="Frise E."/>
            <person name="Park S."/>
            <person name="Wan K."/>
            <person name="Yu C."/>
            <person name="Celniker S."/>
        </authorList>
    </citation>
    <scope>NUCLEOTIDE SEQUENCE</scope>
</reference>
<dbReference type="Pfam" id="PF00433">
    <property type="entry name" value="Pkinase_C"/>
    <property type="match status" value="1"/>
</dbReference>
<evidence type="ECO:0007829" key="35">
    <source>
        <dbReference type="PeptideAtlas" id="A1Z7T1"/>
    </source>
</evidence>
<keyword evidence="15 24" id="KW-0067">ATP-binding</keyword>
<dbReference type="InterPro" id="IPR011072">
    <property type="entry name" value="HR1_rho-bd"/>
</dbReference>
<evidence type="ECO:0000256" key="16">
    <source>
        <dbReference type="ARBA" id="ARBA00023015"/>
    </source>
</evidence>
<reference evidence="31 34" key="3">
    <citation type="journal article" date="2002" name="Genome Biol.">
        <title>Annotation of the Drosophila melanogaster euchromatic genome: a systematic review.</title>
        <authorList>
            <person name="Misra S."/>
            <person name="Crosby M.A."/>
            <person name="Mungall C.J."/>
            <person name="Matthews B.B."/>
            <person name="Campbell K.S."/>
            <person name="Hradecky P."/>
            <person name="Huang Y."/>
            <person name="Kaminker J.S."/>
            <person name="Millburn G.H."/>
            <person name="Prochnik S.E."/>
            <person name="Smith C.D."/>
            <person name="Tupy J.L."/>
            <person name="Whitfied E.J."/>
            <person name="Bayraktaroglu L."/>
            <person name="Berman B.P."/>
            <person name="Bettencourt B.R."/>
            <person name="Celniker S.E."/>
            <person name="de Grey A.D."/>
            <person name="Drysdale R.A."/>
            <person name="Harris N.L."/>
            <person name="Richter J."/>
            <person name="Russo S."/>
            <person name="Schroeder A.J."/>
            <person name="Shu S.Q."/>
            <person name="Stapleton M."/>
            <person name="Yamada C."/>
            <person name="Ashburner M."/>
            <person name="Gelbart W.M."/>
            <person name="Rubin G.M."/>
            <person name="Lewis S.E."/>
        </authorList>
    </citation>
    <scope>GENOME REANNOTATION</scope>
    <source>
        <strain evidence="34">Berkeley</strain>
    </source>
</reference>
<reference evidence="31 34" key="8">
    <citation type="journal article" date="2007" name="Science">
        <title>The Release 5.1 annotation of Drosophila melanogaster heterochromatin.</title>
        <authorList>
            <person name="Smith C.D."/>
            <person name="Shu S."/>
            <person name="Mungall C.J."/>
            <person name="Karpen G.H."/>
        </authorList>
    </citation>
    <scope>NUCLEOTIDE SEQUENCE [LARGE SCALE GENOMIC DNA]</scope>
    <source>
        <strain evidence="34">Berkeley</strain>
    </source>
</reference>
<keyword evidence="18" id="KW-0472">Membrane</keyword>
<dbReference type="VEuPathDB" id="VectorBase:FBgn0020621"/>
<reference evidence="31" key="14">
    <citation type="submission" date="2020-04" db="EMBL/GenBank/DDBJ databases">
        <authorList>
            <consortium name="FlyBase"/>
        </authorList>
    </citation>
    <scope>NUCLEOTIDE SEQUENCE</scope>
</reference>
<evidence type="ECO:0000256" key="13">
    <source>
        <dbReference type="ARBA" id="ARBA00022741"/>
    </source>
</evidence>
<evidence type="ECO:0000256" key="14">
    <source>
        <dbReference type="ARBA" id="ARBA00022777"/>
    </source>
</evidence>
<keyword evidence="20" id="KW-0539">Nucleus</keyword>
<evidence type="ECO:0000259" key="27">
    <source>
        <dbReference type="PROSITE" id="PS50004"/>
    </source>
</evidence>
<evidence type="ECO:0000256" key="19">
    <source>
        <dbReference type="ARBA" id="ARBA00023163"/>
    </source>
</evidence>
<evidence type="ECO:0000256" key="25">
    <source>
        <dbReference type="SAM" id="Coils"/>
    </source>
</evidence>
<dbReference type="SUPFAM" id="SSF56112">
    <property type="entry name" value="Protein kinase-like (PK-like)"/>
    <property type="match status" value="1"/>
</dbReference>
<evidence type="ECO:0000256" key="26">
    <source>
        <dbReference type="SAM" id="MobiDB-lite"/>
    </source>
</evidence>
<keyword evidence="9" id="KW-0723">Serine/threonine-protein kinase</keyword>
<feature type="region of interest" description="Disordered" evidence="26">
    <location>
        <begin position="395"/>
        <end position="415"/>
    </location>
</feature>
<dbReference type="EMBL" id="BT133091">
    <property type="protein sequence ID" value="AEX98011.1"/>
    <property type="molecule type" value="mRNA"/>
</dbReference>
<comment type="catalytic activity">
    <reaction evidence="21">
        <text>L-threonyl-[protein] + ATP = O-phospho-L-threonyl-[protein] + ADP + H(+)</text>
        <dbReference type="Rhea" id="RHEA:46608"/>
        <dbReference type="Rhea" id="RHEA-COMP:11060"/>
        <dbReference type="Rhea" id="RHEA-COMP:11605"/>
        <dbReference type="ChEBI" id="CHEBI:15378"/>
        <dbReference type="ChEBI" id="CHEBI:30013"/>
        <dbReference type="ChEBI" id="CHEBI:30616"/>
        <dbReference type="ChEBI" id="CHEBI:61977"/>
        <dbReference type="ChEBI" id="CHEBI:456216"/>
        <dbReference type="EC" id="2.7.11.13"/>
    </reaction>
</comment>
<evidence type="ECO:0000256" key="20">
    <source>
        <dbReference type="ARBA" id="ARBA00023242"/>
    </source>
</evidence>
<dbReference type="SMART" id="SM00742">
    <property type="entry name" value="Hr1"/>
    <property type="match status" value="3"/>
</dbReference>
<dbReference type="UCSC" id="CG2049-RC">
    <property type="organism name" value="d. melanogaster"/>
</dbReference>
<dbReference type="FunFam" id="1.10.510.10:FF:000038">
    <property type="entry name" value="serine/threonine-protein kinase N2 isoform X1"/>
    <property type="match status" value="1"/>
</dbReference>
<keyword evidence="10" id="KW-0597">Phosphoprotein</keyword>
<dbReference type="PROSITE" id="PS00108">
    <property type="entry name" value="PROTEIN_KINASE_ST"/>
    <property type="match status" value="1"/>
</dbReference>
<dbReference type="PROSITE" id="PS50011">
    <property type="entry name" value="PROTEIN_KINASE_DOM"/>
    <property type="match status" value="1"/>
</dbReference>
<feature type="compositionally biased region" description="Polar residues" evidence="26">
    <location>
        <begin position="815"/>
        <end position="858"/>
    </location>
</feature>
<reference evidence="31 34" key="6">
    <citation type="journal article" date="2005" name="PLoS Comput. Biol.">
        <title>Combined evidence annotation of transposable elements in genome sequences.</title>
        <authorList>
            <person name="Quesneville H."/>
            <person name="Bergman C.M."/>
            <person name="Andrieu O."/>
            <person name="Autard D."/>
            <person name="Nouaud D."/>
            <person name="Ashburner M."/>
            <person name="Anxolabehere D."/>
        </authorList>
    </citation>
    <scope>NUCLEOTIDE SEQUENCE [LARGE SCALE GENOMIC DNA]</scope>
    <source>
        <strain evidence="34">Berkeley</strain>
    </source>
</reference>
<keyword evidence="12" id="KW-0677">Repeat</keyword>
<feature type="compositionally biased region" description="Low complexity" evidence="26">
    <location>
        <begin position="576"/>
        <end position="588"/>
    </location>
</feature>
<feature type="coiled-coil region" evidence="25">
    <location>
        <begin position="79"/>
        <end position="106"/>
    </location>
</feature>
<dbReference type="InterPro" id="IPR000719">
    <property type="entry name" value="Prot_kinase_dom"/>
</dbReference>
<dbReference type="BioGRID-ORCS" id="35950">
    <property type="hits" value="0 hits in 3 CRISPR screens"/>
</dbReference>
<dbReference type="InterPro" id="IPR037313">
    <property type="entry name" value="PKN_HR1_1"/>
</dbReference>
<feature type="domain" description="REM-1" evidence="30">
    <location>
        <begin position="242"/>
        <end position="322"/>
    </location>
</feature>
<feature type="coiled-coil region" evidence="25">
    <location>
        <begin position="766"/>
        <end position="798"/>
    </location>
</feature>
<dbReference type="CDD" id="cd11623">
    <property type="entry name" value="HR1_PKN_2"/>
    <property type="match status" value="1"/>
</dbReference>
<evidence type="ECO:0000256" key="4">
    <source>
        <dbReference type="ARBA" id="ARBA00004496"/>
    </source>
</evidence>
<dbReference type="InterPro" id="IPR011009">
    <property type="entry name" value="Kinase-like_dom_sf"/>
</dbReference>
<keyword evidence="35" id="KW-1267">Proteomics identification</keyword>
<dbReference type="CTD" id="35950"/>
<dbReference type="SMART" id="SM00220">
    <property type="entry name" value="S_TKc"/>
    <property type="match status" value="1"/>
</dbReference>
<dbReference type="Proteomes" id="UP000000803">
    <property type="component" value="Chromosome 2R"/>
</dbReference>
<dbReference type="Gene3D" id="1.10.510.10">
    <property type="entry name" value="Transferase(Phosphotransferase) domain 1"/>
    <property type="match status" value="1"/>
</dbReference>
<feature type="region of interest" description="Disordered" evidence="26">
    <location>
        <begin position="572"/>
        <end position="715"/>
    </location>
</feature>
<dbReference type="SMART" id="SM00239">
    <property type="entry name" value="C2"/>
    <property type="match status" value="1"/>
</dbReference>